<evidence type="ECO:0000313" key="3">
    <source>
        <dbReference type="Proteomes" id="UP000256561"/>
    </source>
</evidence>
<dbReference type="EMBL" id="QRHA01000004">
    <property type="protein sequence ID" value="RDV26840.1"/>
    <property type="molecule type" value="Genomic_DNA"/>
</dbReference>
<keyword evidence="1" id="KW-0472">Membrane</keyword>
<protein>
    <submittedName>
        <fullName evidence="2">Uncharacterized protein</fullName>
    </submittedName>
</protein>
<proteinExistence type="predicted"/>
<comment type="caution">
    <text evidence="2">The sequence shown here is derived from an EMBL/GenBank/DDBJ whole genome shotgun (WGS) entry which is preliminary data.</text>
</comment>
<evidence type="ECO:0000313" key="2">
    <source>
        <dbReference type="EMBL" id="RDV26840.1"/>
    </source>
</evidence>
<sequence length="92" mass="10328">MLGLLIVVFLCVLSSILGFFLGKLKKKLFLLFALIPFIFVTLICIYELYLTDSGGGSPFVIVLFFTVAAPVTISYLIFFSVGFKRKKNNSKY</sequence>
<evidence type="ECO:0000256" key="1">
    <source>
        <dbReference type="SAM" id="Phobius"/>
    </source>
</evidence>
<keyword evidence="3" id="KW-1185">Reference proteome</keyword>
<organism evidence="2 3">
    <name type="scientific">Alteromonas aestuariivivens</name>
    <dbReference type="NCBI Taxonomy" id="1938339"/>
    <lineage>
        <taxon>Bacteria</taxon>
        <taxon>Pseudomonadati</taxon>
        <taxon>Pseudomonadota</taxon>
        <taxon>Gammaproteobacteria</taxon>
        <taxon>Alteromonadales</taxon>
        <taxon>Alteromonadaceae</taxon>
        <taxon>Alteromonas/Salinimonas group</taxon>
        <taxon>Alteromonas</taxon>
    </lineage>
</organism>
<keyword evidence="1" id="KW-1133">Transmembrane helix</keyword>
<dbReference type="AlphaFoldDB" id="A0A3D8MAG9"/>
<feature type="transmembrane region" description="Helical" evidence="1">
    <location>
        <begin position="6"/>
        <end position="22"/>
    </location>
</feature>
<accession>A0A3D8MAG9</accession>
<name>A0A3D8MAG9_9ALTE</name>
<dbReference type="Proteomes" id="UP000256561">
    <property type="component" value="Unassembled WGS sequence"/>
</dbReference>
<gene>
    <name evidence="2" type="ORF">DXV75_07625</name>
</gene>
<reference evidence="3" key="1">
    <citation type="submission" date="2018-08" db="EMBL/GenBank/DDBJ databases">
        <authorList>
            <person name="Zhang J."/>
            <person name="Du Z.-J."/>
        </authorList>
    </citation>
    <scope>NUCLEOTIDE SEQUENCE [LARGE SCALE GENOMIC DNA]</scope>
    <source>
        <strain evidence="3">KCTC 52655</strain>
    </source>
</reference>
<feature type="transmembrane region" description="Helical" evidence="1">
    <location>
        <begin position="29"/>
        <end position="49"/>
    </location>
</feature>
<keyword evidence="1" id="KW-0812">Transmembrane</keyword>
<feature type="transmembrane region" description="Helical" evidence="1">
    <location>
        <begin position="61"/>
        <end position="83"/>
    </location>
</feature>